<evidence type="ECO:0000313" key="1">
    <source>
        <dbReference type="EMBL" id="KAI6092233.1"/>
    </source>
</evidence>
<keyword evidence="2" id="KW-1185">Reference proteome</keyword>
<dbReference type="Proteomes" id="UP001497680">
    <property type="component" value="Unassembled WGS sequence"/>
</dbReference>
<name>A0ACC0DHD5_9PEZI</name>
<organism evidence="1 2">
    <name type="scientific">Hypoxylon rubiginosum</name>
    <dbReference type="NCBI Taxonomy" id="110542"/>
    <lineage>
        <taxon>Eukaryota</taxon>
        <taxon>Fungi</taxon>
        <taxon>Dikarya</taxon>
        <taxon>Ascomycota</taxon>
        <taxon>Pezizomycotina</taxon>
        <taxon>Sordariomycetes</taxon>
        <taxon>Xylariomycetidae</taxon>
        <taxon>Xylariales</taxon>
        <taxon>Hypoxylaceae</taxon>
        <taxon>Hypoxylon</taxon>
    </lineage>
</organism>
<gene>
    <name evidence="1" type="ORF">F4821DRAFT_159439</name>
</gene>
<proteinExistence type="predicted"/>
<reference evidence="1 2" key="1">
    <citation type="journal article" date="2022" name="New Phytol.">
        <title>Ecological generalism drives hyperdiversity of secondary metabolite gene clusters in xylarialean endophytes.</title>
        <authorList>
            <person name="Franco M.E.E."/>
            <person name="Wisecaver J.H."/>
            <person name="Arnold A.E."/>
            <person name="Ju Y.M."/>
            <person name="Slot J.C."/>
            <person name="Ahrendt S."/>
            <person name="Moore L.P."/>
            <person name="Eastman K.E."/>
            <person name="Scott K."/>
            <person name="Konkel Z."/>
            <person name="Mondo S.J."/>
            <person name="Kuo A."/>
            <person name="Hayes R.D."/>
            <person name="Haridas S."/>
            <person name="Andreopoulos B."/>
            <person name="Riley R."/>
            <person name="LaButti K."/>
            <person name="Pangilinan J."/>
            <person name="Lipzen A."/>
            <person name="Amirebrahimi M."/>
            <person name="Yan J."/>
            <person name="Adam C."/>
            <person name="Keymanesh K."/>
            <person name="Ng V."/>
            <person name="Louie K."/>
            <person name="Northen T."/>
            <person name="Drula E."/>
            <person name="Henrissat B."/>
            <person name="Hsieh H.M."/>
            <person name="Youens-Clark K."/>
            <person name="Lutzoni F."/>
            <person name="Miadlikowska J."/>
            <person name="Eastwood D.C."/>
            <person name="Hamelin R.C."/>
            <person name="Grigoriev I.V."/>
            <person name="U'Ren J.M."/>
        </authorList>
    </citation>
    <scope>NUCLEOTIDE SEQUENCE [LARGE SCALE GENOMIC DNA]</scope>
    <source>
        <strain evidence="1 2">ER1909</strain>
    </source>
</reference>
<sequence>MSNPNPSCSSLIFLTCPIPSTIICERSSTMESPNSGVPSVTNELMSLEAFYGISWGFFALCVLIFVGRLWIRWISLRKFVVEDLIMFVVLCLVLATAVVSQLHFRYIYTPDKISDGLADPATLRSDVRKGLRGLFEVQIMVVLGLWGVKFNFLLFFYRIFCSVSHIYRRVWWAVFAVTVLCLGAMFGTGLYKWHRCIVSDAATPTECTKPSEIHLAWLHVQVTSAIDTFNDLLIMIFPVAILWRVQISLKKKLYLSLMFMVSLFTIVMAIIRGTVSYGQVVGDMESRNLSWIWFWLQMGLVVSFLVACLVSFRALFTRARKRKPSYSPPLFDPDRPRTFGRTWVAGNRKKRRDLYDSLVNTCTELEGVSDAHASELSEFNEALVLTQVDGKVQADASSSNYIHECDCENYLNEISWADHSTAEGRSVQSVKQAYFQPHTNDES</sequence>
<dbReference type="EMBL" id="MU394284">
    <property type="protein sequence ID" value="KAI6092233.1"/>
    <property type="molecule type" value="Genomic_DNA"/>
</dbReference>
<evidence type="ECO:0000313" key="2">
    <source>
        <dbReference type="Proteomes" id="UP001497680"/>
    </source>
</evidence>
<accession>A0ACC0DHD5</accession>
<comment type="caution">
    <text evidence="1">The sequence shown here is derived from an EMBL/GenBank/DDBJ whole genome shotgun (WGS) entry which is preliminary data.</text>
</comment>
<protein>
    <submittedName>
        <fullName evidence="1">Uncharacterized protein</fullName>
    </submittedName>
</protein>